<dbReference type="Pfam" id="PF00201">
    <property type="entry name" value="UDPGT"/>
    <property type="match status" value="1"/>
</dbReference>
<evidence type="ECO:0000256" key="1">
    <source>
        <dbReference type="ARBA" id="ARBA00004935"/>
    </source>
</evidence>
<evidence type="ECO:0000256" key="6">
    <source>
        <dbReference type="RuleBase" id="RU362057"/>
    </source>
</evidence>
<dbReference type="PANTHER" id="PTHR48044">
    <property type="entry name" value="GLYCOSYLTRANSFERASE"/>
    <property type="match status" value="1"/>
</dbReference>
<evidence type="ECO:0000256" key="2">
    <source>
        <dbReference type="ARBA" id="ARBA00009995"/>
    </source>
</evidence>
<proteinExistence type="inferred from homology"/>
<protein>
    <recommendedName>
        <fullName evidence="6">Glycosyltransferase</fullName>
        <ecNumber evidence="6">2.4.1.-</ecNumber>
    </recommendedName>
</protein>
<dbReference type="PROSITE" id="PS00375">
    <property type="entry name" value="UDPGT"/>
    <property type="match status" value="1"/>
</dbReference>
<comment type="similarity">
    <text evidence="2 5">Belongs to the UDP-glycosyltransferase family.</text>
</comment>
<keyword evidence="3 5" id="KW-0808">Transferase</keyword>
<organism evidence="7 8">
    <name type="scientific">Turnera subulata</name>
    <dbReference type="NCBI Taxonomy" id="218843"/>
    <lineage>
        <taxon>Eukaryota</taxon>
        <taxon>Viridiplantae</taxon>
        <taxon>Streptophyta</taxon>
        <taxon>Embryophyta</taxon>
        <taxon>Tracheophyta</taxon>
        <taxon>Spermatophyta</taxon>
        <taxon>Magnoliopsida</taxon>
        <taxon>eudicotyledons</taxon>
        <taxon>Gunneridae</taxon>
        <taxon>Pentapetalae</taxon>
        <taxon>rosids</taxon>
        <taxon>fabids</taxon>
        <taxon>Malpighiales</taxon>
        <taxon>Passifloraceae</taxon>
        <taxon>Turnera</taxon>
    </lineage>
</organism>
<accession>A0A9Q0JJ62</accession>
<dbReference type="SUPFAM" id="SSF53756">
    <property type="entry name" value="UDP-Glycosyltransferase/glycogen phosphorylase"/>
    <property type="match status" value="1"/>
</dbReference>
<evidence type="ECO:0000313" key="8">
    <source>
        <dbReference type="Proteomes" id="UP001141552"/>
    </source>
</evidence>
<sequence>METGQRRSSGPINVLMFPWLAHGHISPFLELAKKLTTRNFRIHFCSTPVNINSIKPKLPPKYSTSIQFVELHLPSLPELPPHYHTTKGLPTHLMPTLKKAFDMASPSFYNILKSLKPDLLLYDFIQPWAPVLASSLNIPAVHFLCSSASMTSFIAHIMKNPDQDYPFPAINSPDYVKYWNRHDLESNADGGVVKDSDRFLQCFERSYKVLLVKTFAELEGKYMDYLSVLFGKKIVPVGPLVQDPSNEDEKKEVTEWLDQKEPSSTVFVSFGSEYFLPKEEREEVAHGLELSNANFIWVVRFPVGENMKLEDALPDGYLDRVSKRGLVLEGWAPQSRILAHSSTGGFVSHCGWSSIMESMKCGVPIIALPMHLDQPLNARLVEDVGVGIEAARNKAGGLEREEIARTIREVVVERSGEGVRRRAREMSDYIRDKGEEEMDAVVDELVQLSSS</sequence>
<gene>
    <name evidence="7" type="ORF">Tsubulata_034597</name>
</gene>
<evidence type="ECO:0000313" key="7">
    <source>
        <dbReference type="EMBL" id="KAJ4843763.1"/>
    </source>
</evidence>
<dbReference type="GO" id="GO:1901137">
    <property type="term" value="P:carbohydrate derivative biosynthetic process"/>
    <property type="evidence" value="ECO:0007669"/>
    <property type="project" value="UniProtKB-ARBA"/>
</dbReference>
<keyword evidence="5" id="KW-0328">Glycosyltransferase</keyword>
<reference evidence="7" key="2">
    <citation type="journal article" date="2023" name="Plants (Basel)">
        <title>Annotation of the Turnera subulata (Passifloraceae) Draft Genome Reveals the S-Locus Evolved after the Divergence of Turneroideae from Passifloroideae in a Stepwise Manner.</title>
        <authorList>
            <person name="Henning P.M."/>
            <person name="Roalson E.H."/>
            <person name="Mir W."/>
            <person name="McCubbin A.G."/>
            <person name="Shore J.S."/>
        </authorList>
    </citation>
    <scope>NUCLEOTIDE SEQUENCE</scope>
    <source>
        <strain evidence="7">F60SS</strain>
    </source>
</reference>
<dbReference type="InterPro" id="IPR035595">
    <property type="entry name" value="UDP_glycos_trans_CS"/>
</dbReference>
<dbReference type="Proteomes" id="UP001141552">
    <property type="component" value="Unassembled WGS sequence"/>
</dbReference>
<comment type="catalytic activity">
    <reaction evidence="4">
        <text>an anthocyanidin + UDP-alpha-D-glucose + H(+) = an anthocyanidin 3-O-beta-D-glucoside + UDP</text>
        <dbReference type="Rhea" id="RHEA:20093"/>
        <dbReference type="ChEBI" id="CHEBI:15378"/>
        <dbReference type="ChEBI" id="CHEBI:16307"/>
        <dbReference type="ChEBI" id="CHEBI:58223"/>
        <dbReference type="ChEBI" id="CHEBI:58885"/>
        <dbReference type="ChEBI" id="CHEBI:143576"/>
        <dbReference type="EC" id="2.4.1.115"/>
    </reaction>
</comment>
<dbReference type="CDD" id="cd03784">
    <property type="entry name" value="GT1_Gtf-like"/>
    <property type="match status" value="1"/>
</dbReference>
<comment type="pathway">
    <text evidence="1">Pigment biosynthesis; anthocyanin biosynthesis.</text>
</comment>
<dbReference type="FunFam" id="3.40.50.2000:FF:000060">
    <property type="entry name" value="Glycosyltransferase"/>
    <property type="match status" value="1"/>
</dbReference>
<dbReference type="Gene3D" id="3.40.50.2000">
    <property type="entry name" value="Glycogen Phosphorylase B"/>
    <property type="match status" value="2"/>
</dbReference>
<name>A0A9Q0JJ62_9ROSI</name>
<comment type="caution">
    <text evidence="7">The sequence shown here is derived from an EMBL/GenBank/DDBJ whole genome shotgun (WGS) entry which is preliminary data.</text>
</comment>
<evidence type="ECO:0000256" key="5">
    <source>
        <dbReference type="RuleBase" id="RU003718"/>
    </source>
</evidence>
<dbReference type="PANTHER" id="PTHR48044:SF29">
    <property type="entry name" value="GLYCOSYLTRANSFERASE"/>
    <property type="match status" value="1"/>
</dbReference>
<dbReference type="GO" id="GO:0047213">
    <property type="term" value="F:anthocyanidin 3-O-glucosyltransferase activity"/>
    <property type="evidence" value="ECO:0007669"/>
    <property type="project" value="UniProtKB-EC"/>
</dbReference>
<dbReference type="EMBL" id="JAKUCV010002146">
    <property type="protein sequence ID" value="KAJ4843763.1"/>
    <property type="molecule type" value="Genomic_DNA"/>
</dbReference>
<dbReference type="EC" id="2.4.1.-" evidence="6"/>
<dbReference type="AlphaFoldDB" id="A0A9Q0JJ62"/>
<keyword evidence="8" id="KW-1185">Reference proteome</keyword>
<evidence type="ECO:0000256" key="3">
    <source>
        <dbReference type="ARBA" id="ARBA00022679"/>
    </source>
</evidence>
<reference evidence="7" key="1">
    <citation type="submission" date="2022-02" db="EMBL/GenBank/DDBJ databases">
        <authorList>
            <person name="Henning P.M."/>
            <person name="McCubbin A.G."/>
            <person name="Shore J.S."/>
        </authorList>
    </citation>
    <scope>NUCLEOTIDE SEQUENCE</scope>
    <source>
        <strain evidence="7">F60SS</strain>
        <tissue evidence="7">Leaves</tissue>
    </source>
</reference>
<dbReference type="OrthoDB" id="5835829at2759"/>
<dbReference type="InterPro" id="IPR002213">
    <property type="entry name" value="UDP_glucos_trans"/>
</dbReference>
<evidence type="ECO:0000256" key="4">
    <source>
        <dbReference type="ARBA" id="ARBA00047606"/>
    </source>
</evidence>